<evidence type="ECO:0000259" key="5">
    <source>
        <dbReference type="PROSITE" id="PS50089"/>
    </source>
</evidence>
<dbReference type="GO" id="GO:0008270">
    <property type="term" value="F:zinc ion binding"/>
    <property type="evidence" value="ECO:0007669"/>
    <property type="project" value="UniProtKB-KW"/>
</dbReference>
<feature type="coiled-coil region" evidence="4">
    <location>
        <begin position="408"/>
        <end position="450"/>
    </location>
</feature>
<evidence type="ECO:0000256" key="3">
    <source>
        <dbReference type="PROSITE-ProRule" id="PRU00175"/>
    </source>
</evidence>
<name>A0A7I8VH25_9ANNE</name>
<feature type="coiled-coil region" evidence="4">
    <location>
        <begin position="818"/>
        <end position="860"/>
    </location>
</feature>
<keyword evidence="1 3" id="KW-0863">Zinc-finger</keyword>
<gene>
    <name evidence="6" type="ORF">DGYR_LOCUS3395</name>
</gene>
<dbReference type="OrthoDB" id="9984778at2759"/>
<accession>A0A7I8VH25</accession>
<dbReference type="PANTHER" id="PTHR25462:SF296">
    <property type="entry name" value="MEIOTIC P26, ISOFORM F"/>
    <property type="match status" value="1"/>
</dbReference>
<evidence type="ECO:0000256" key="4">
    <source>
        <dbReference type="SAM" id="Coils"/>
    </source>
</evidence>
<reference evidence="6 7" key="1">
    <citation type="submission" date="2020-08" db="EMBL/GenBank/DDBJ databases">
        <authorList>
            <person name="Hejnol A."/>
        </authorList>
    </citation>
    <scope>NUCLEOTIDE SEQUENCE [LARGE SCALE GENOMIC DNA]</scope>
</reference>
<comment type="caution">
    <text evidence="6">The sequence shown here is derived from an EMBL/GenBank/DDBJ whole genome shotgun (WGS) entry which is preliminary data.</text>
</comment>
<dbReference type="Gene3D" id="3.30.40.10">
    <property type="entry name" value="Zinc/RING finger domain, C3HC4 (zinc finger)"/>
    <property type="match status" value="2"/>
</dbReference>
<dbReference type="InterPro" id="IPR001841">
    <property type="entry name" value="Znf_RING"/>
</dbReference>
<keyword evidence="2" id="KW-0862">Zinc</keyword>
<dbReference type="AlphaFoldDB" id="A0A7I8VH25"/>
<evidence type="ECO:0000313" key="7">
    <source>
        <dbReference type="Proteomes" id="UP000549394"/>
    </source>
</evidence>
<dbReference type="CDD" id="cd16449">
    <property type="entry name" value="RING-HC"/>
    <property type="match status" value="2"/>
</dbReference>
<evidence type="ECO:0000256" key="1">
    <source>
        <dbReference type="ARBA" id="ARBA00022771"/>
    </source>
</evidence>
<dbReference type="Proteomes" id="UP000549394">
    <property type="component" value="Unassembled WGS sequence"/>
</dbReference>
<dbReference type="PROSITE" id="PS50089">
    <property type="entry name" value="ZF_RING_2"/>
    <property type="match status" value="2"/>
</dbReference>
<keyword evidence="7" id="KW-1185">Reference proteome</keyword>
<evidence type="ECO:0000256" key="2">
    <source>
        <dbReference type="ARBA" id="ARBA00022833"/>
    </source>
</evidence>
<organism evidence="6 7">
    <name type="scientific">Dimorphilus gyrociliatus</name>
    <dbReference type="NCBI Taxonomy" id="2664684"/>
    <lineage>
        <taxon>Eukaryota</taxon>
        <taxon>Metazoa</taxon>
        <taxon>Spiralia</taxon>
        <taxon>Lophotrochozoa</taxon>
        <taxon>Annelida</taxon>
        <taxon>Polychaeta</taxon>
        <taxon>Polychaeta incertae sedis</taxon>
        <taxon>Dinophilidae</taxon>
        <taxon>Dimorphilus</taxon>
    </lineage>
</organism>
<proteinExistence type="predicted"/>
<protein>
    <submittedName>
        <fullName evidence="6">DgyrCDS3676</fullName>
    </submittedName>
</protein>
<feature type="domain" description="RING-type" evidence="5">
    <location>
        <begin position="747"/>
        <end position="795"/>
    </location>
</feature>
<dbReference type="SUPFAM" id="SSF57850">
    <property type="entry name" value="RING/U-box"/>
    <property type="match status" value="2"/>
</dbReference>
<dbReference type="InterPro" id="IPR013083">
    <property type="entry name" value="Znf_RING/FYVE/PHD"/>
</dbReference>
<evidence type="ECO:0000313" key="6">
    <source>
        <dbReference type="EMBL" id="CAD5114567.1"/>
    </source>
</evidence>
<keyword evidence="4" id="KW-0175">Coiled coil</keyword>
<dbReference type="PANTHER" id="PTHR25462">
    <property type="entry name" value="BONUS, ISOFORM C-RELATED"/>
    <property type="match status" value="1"/>
</dbReference>
<keyword evidence="1 3" id="KW-0479">Metal-binding</keyword>
<dbReference type="SMART" id="SM00184">
    <property type="entry name" value="RING"/>
    <property type="match status" value="2"/>
</dbReference>
<feature type="coiled-coil region" evidence="4">
    <location>
        <begin position="5"/>
        <end position="36"/>
    </location>
</feature>
<feature type="domain" description="RING-type" evidence="5">
    <location>
        <begin position="302"/>
        <end position="351"/>
    </location>
</feature>
<dbReference type="EMBL" id="CAJFCJ010000005">
    <property type="protein sequence ID" value="CAD5114567.1"/>
    <property type="molecule type" value="Genomic_DNA"/>
</dbReference>
<dbReference type="Pfam" id="PF13639">
    <property type="entry name" value="zf-RING_2"/>
    <property type="match status" value="2"/>
</dbReference>
<sequence>MENEIQNLRDSIDILNNELSRQKIEMETKLKDFYDNKKKILEQYLSDVNILQETYDKISTDFLKDELLTMIDCIKELSKKISNEKGVFRPSEYLDDIKIGKFSVSIDEKPFKEYSIQLKTPIEKIIGNKNEFFTILNGNQIFELKDNKVILTTKDRIDDLSITFDKMISYCQFSKEKIKIFILNENNYAVEDNFEINFQHFTADYATFSVLKDTILIHDKSQVLMFNKETIELFFCWTYGENRSGEISNRINENTCYQYFNQTGLIFESFNEINSEFSLVKVADRVTDYKLNNKSWNMASDCAICMESLNDKDVRQLPCHSSHLFCYQCLFKYAESNRIRFGDSLPCPICKTEIVWPKNGVESLKRVFLRRSLSESDFGSMLANERRKTLQERKKNFDLLEEQTNYLIKKLLDKKACIEQQLNRFYDEKIENLERLEKEAEELNNTQLIDLPNLGKLSKEDRERDLNISIKDILRQKISVEKRNSHSELCKVTYSKEEEPAFQYGLVQQGPHYIIGGNYCFFLQTVSGFYECSNSNALLYDAINFSSANISNDSSLFTFTQDETALLHSQICKWDKNTKLFYKYPTTGASIDEIDWDDFVYFRHKNDIIIYDIRSAKLVRQPLYDQFKNSCHTKFKNGTWFILKNGYDFRYYPMKNLITTRNYQGHNVLIQIQDGKISIRQDIINELRNGKILFSNEKYVFLLDENLKSAKAYLQKNLFREGQLKAHFQSLTEIHFYNLPRTFAMECSICLENLCSSKETKRLPCYWSHVFCTTCLKDIIERKDIGGYFSCPICQHPIKYPEGGIETFRSIDTKKTCMENYKDEINRETERLNLKRKADIDELNKHVKCLKQSIDNDETRISYKICNFYNGMKESYRQIAENITDYLKSEALYTNSVQNRKLITFKETIISSVDNNISKNIVLNFSEPRLNYVKLQFQHEEKPVKEYFREMPESFRIFGGDNCFLVVYDRQIFEWNSNEYIRHAGGVEFTDGAINSNKEFYVYKTLPQNREERGTVVQWCYKDKSFQSIYNKRNEEEVKINGKKFLVFTNQTSLVLFDLQTGQLINIDLHYDLSCWKTKYISHGDIYFLRDSINLQYFPISKLIDDKILPGNNILINIHHEQISIRNDIIEEIVMNERVLLSNEQFVFILNENNKSAIAYPQRNVFQEGQIISYFVTDNDIHFCILCESLAGKHCLIKSYLLKV</sequence>
<dbReference type="InterPro" id="IPR047153">
    <property type="entry name" value="TRIM45/56/19-like"/>
</dbReference>